<feature type="signal peptide" evidence="1">
    <location>
        <begin position="1"/>
        <end position="23"/>
    </location>
</feature>
<organism evidence="2">
    <name type="scientific">Capra hircus</name>
    <name type="common">Goat</name>
    <dbReference type="NCBI Taxonomy" id="9925"/>
    <lineage>
        <taxon>Eukaryota</taxon>
        <taxon>Metazoa</taxon>
        <taxon>Chordata</taxon>
        <taxon>Craniata</taxon>
        <taxon>Vertebrata</taxon>
        <taxon>Euteleostomi</taxon>
        <taxon>Mammalia</taxon>
        <taxon>Eutheria</taxon>
        <taxon>Laurasiatheria</taxon>
        <taxon>Artiodactyla</taxon>
        <taxon>Ruminantia</taxon>
        <taxon>Pecora</taxon>
        <taxon>Bovidae</taxon>
        <taxon>Caprinae</taxon>
        <taxon>Capra</taxon>
    </lineage>
</organism>
<reference evidence="2" key="1">
    <citation type="submission" date="2019-03" db="EMBL/GenBank/DDBJ databases">
        <title>Genome sequencing and reference-guided assembly of Black Bengal Goat (Capra hircus).</title>
        <authorList>
            <person name="Siddiki A.Z."/>
            <person name="Baten A."/>
            <person name="Billah M."/>
            <person name="Alam M.A.U."/>
            <person name="Shawrob K.S.M."/>
            <person name="Saha S."/>
            <person name="Chowdhury M."/>
            <person name="Rahman A.H."/>
            <person name="Stear M."/>
            <person name="Miah G."/>
            <person name="Das G.B."/>
            <person name="Hossain M.M."/>
            <person name="Kumkum M."/>
            <person name="Islam M.S."/>
            <person name="Mollah A.M."/>
            <person name="Ahsan A."/>
            <person name="Tusar F."/>
            <person name="Khan M.K.I."/>
        </authorList>
    </citation>
    <scope>NUCLEOTIDE SEQUENCE [LARGE SCALE GENOMIC DNA]</scope>
</reference>
<feature type="chain" id="PRO_5034092646" evidence="1">
    <location>
        <begin position="24"/>
        <end position="130"/>
    </location>
</feature>
<name>A0A8C2RRQ4_CAPHI</name>
<reference evidence="2" key="2">
    <citation type="submission" date="2025-08" db="UniProtKB">
        <authorList>
            <consortium name="Ensembl"/>
        </authorList>
    </citation>
    <scope>IDENTIFICATION</scope>
</reference>
<dbReference type="Ensembl" id="ENSCHIT00010046139.1">
    <property type="protein sequence ID" value="ENSCHIP00010032794.1"/>
    <property type="gene ID" value="ENSCHIG00010024278.1"/>
</dbReference>
<evidence type="ECO:0000256" key="1">
    <source>
        <dbReference type="SAM" id="SignalP"/>
    </source>
</evidence>
<dbReference type="AlphaFoldDB" id="A0A8C2RRQ4"/>
<sequence>MKLIIPALVCLLLAGMWLQDVDTKSMHVPSSNCCYMTVKRKISPKKIRCYKHISSTCSHENRLIRNTRAHTHTPKAMFRGSKWIQTHEKMEQVNSQRDSRRGFVSMLASCLQPSLFPDALNPPKGPGNAI</sequence>
<accession>A0A8C2RRQ4</accession>
<keyword evidence="1" id="KW-0732">Signal</keyword>
<proteinExistence type="predicted"/>
<dbReference type="Gene3D" id="2.40.50.40">
    <property type="match status" value="1"/>
</dbReference>
<evidence type="ECO:0000313" key="2">
    <source>
        <dbReference type="Ensembl" id="ENSCHIP00010032794.1"/>
    </source>
</evidence>
<gene>
    <name evidence="2" type="primary">CCL1</name>
</gene>
<protein>
    <submittedName>
        <fullName evidence="2">C-C motif chemokine ligand 1</fullName>
    </submittedName>
</protein>